<gene>
    <name evidence="19" type="primary">adtrp1</name>
</gene>
<keyword evidence="5 17" id="KW-1133">Transmembrane helix</keyword>
<comment type="catalytic activity">
    <reaction evidence="1">
        <text>9-(9Z-hexadecenoyloxy)-octadecanoate + H2O = (9Z)-hexadecenoate + 9-hydroxy-octadecanoate + H(+)</text>
        <dbReference type="Rhea" id="RHEA:52068"/>
        <dbReference type="ChEBI" id="CHEBI:15377"/>
        <dbReference type="ChEBI" id="CHEBI:15378"/>
        <dbReference type="ChEBI" id="CHEBI:32372"/>
        <dbReference type="ChEBI" id="CHEBI:136286"/>
        <dbReference type="ChEBI" id="CHEBI:136309"/>
    </reaction>
    <physiologicalReaction direction="left-to-right" evidence="1">
        <dbReference type="Rhea" id="RHEA:52069"/>
    </physiologicalReaction>
</comment>
<dbReference type="GeneID" id="115808392"/>
<dbReference type="PANTHER" id="PTHR10989:SF17">
    <property type="entry name" value="ANDROGEN-DEPENDENT TFPI-REGULATING PROTEIN"/>
    <property type="match status" value="1"/>
</dbReference>
<dbReference type="OrthoDB" id="1898221at2759"/>
<evidence type="ECO:0000256" key="6">
    <source>
        <dbReference type="ARBA" id="ARBA00023136"/>
    </source>
</evidence>
<dbReference type="InterPro" id="IPR006838">
    <property type="entry name" value="ADTRP_AIG1"/>
</dbReference>
<comment type="catalytic activity">
    <reaction evidence="12">
        <text>9-(9Z-octadecenoyloxy)-octadecanoate + H2O = 9-hydroxy-octadecanoate + (9Z)-octadecenoate + H(+)</text>
        <dbReference type="Rhea" id="RHEA:52048"/>
        <dbReference type="ChEBI" id="CHEBI:15377"/>
        <dbReference type="ChEBI" id="CHEBI:15378"/>
        <dbReference type="ChEBI" id="CHEBI:30823"/>
        <dbReference type="ChEBI" id="CHEBI:136282"/>
        <dbReference type="ChEBI" id="CHEBI:136286"/>
    </reaction>
    <physiologicalReaction direction="left-to-right" evidence="12">
        <dbReference type="Rhea" id="RHEA:52049"/>
    </physiologicalReaction>
</comment>
<evidence type="ECO:0000256" key="7">
    <source>
        <dbReference type="ARBA" id="ARBA00047368"/>
    </source>
</evidence>
<reference evidence="19" key="1">
    <citation type="submission" date="2025-08" db="UniProtKB">
        <authorList>
            <consortium name="RefSeq"/>
        </authorList>
    </citation>
    <scope>IDENTIFICATION</scope>
</reference>
<feature type="transmembrane region" description="Helical" evidence="17">
    <location>
        <begin position="49"/>
        <end position="75"/>
    </location>
</feature>
<evidence type="ECO:0000256" key="1">
    <source>
        <dbReference type="ARBA" id="ARBA00000923"/>
    </source>
</evidence>
<dbReference type="Pfam" id="PF04750">
    <property type="entry name" value="Far-17a_AIG1"/>
    <property type="match status" value="1"/>
</dbReference>
<feature type="transmembrane region" description="Helical" evidence="17">
    <location>
        <begin position="167"/>
        <end position="193"/>
    </location>
</feature>
<keyword evidence="4 17" id="KW-0812">Transmembrane</keyword>
<comment type="catalytic activity">
    <reaction evidence="8">
        <text>13-octadecanoyloxy-octadecanoate + H2O = 13-hydroxy-octadecanoate + octadecanoate + H(+)</text>
        <dbReference type="Rhea" id="RHEA:52084"/>
        <dbReference type="ChEBI" id="CHEBI:15377"/>
        <dbReference type="ChEBI" id="CHEBI:15378"/>
        <dbReference type="ChEBI" id="CHEBI:25629"/>
        <dbReference type="ChEBI" id="CHEBI:136304"/>
        <dbReference type="ChEBI" id="CHEBI:136335"/>
    </reaction>
    <physiologicalReaction direction="left-to-right" evidence="8">
        <dbReference type="Rhea" id="RHEA:52085"/>
    </physiologicalReaction>
</comment>
<comment type="similarity">
    <text evidence="3">Belongs to the AIG1 family.</text>
</comment>
<comment type="catalytic activity">
    <reaction evidence="7">
        <text>12-hexadecanoyloxy-octadecanoate + H2O = 12-hydroxyoctadecanoate + hexadecanoate + H(+)</text>
        <dbReference type="Rhea" id="RHEA:52056"/>
        <dbReference type="ChEBI" id="CHEBI:7896"/>
        <dbReference type="ChEBI" id="CHEBI:15377"/>
        <dbReference type="ChEBI" id="CHEBI:15378"/>
        <dbReference type="ChEBI" id="CHEBI:83677"/>
        <dbReference type="ChEBI" id="CHEBI:84201"/>
    </reaction>
    <physiologicalReaction direction="left-to-right" evidence="7">
        <dbReference type="Rhea" id="RHEA:52057"/>
    </physiologicalReaction>
</comment>
<dbReference type="InParanoid" id="A0A6J2V031"/>
<dbReference type="AlphaFoldDB" id="A0A6J2V031"/>
<feature type="transmembrane region" description="Helical" evidence="17">
    <location>
        <begin position="12"/>
        <end position="29"/>
    </location>
</feature>
<accession>A0A6J2V031</accession>
<dbReference type="PANTHER" id="PTHR10989">
    <property type="entry name" value="ANDROGEN-INDUCED PROTEIN 1-RELATED"/>
    <property type="match status" value="1"/>
</dbReference>
<name>A0A6J2V031_CHACN</name>
<evidence type="ECO:0000256" key="11">
    <source>
        <dbReference type="ARBA" id="ARBA00048701"/>
    </source>
</evidence>
<feature type="transmembrane region" description="Helical" evidence="17">
    <location>
        <begin position="199"/>
        <end position="221"/>
    </location>
</feature>
<evidence type="ECO:0000313" key="18">
    <source>
        <dbReference type="Proteomes" id="UP000504632"/>
    </source>
</evidence>
<proteinExistence type="inferred from homology"/>
<dbReference type="Proteomes" id="UP000504632">
    <property type="component" value="Chromosome 3"/>
</dbReference>
<comment type="catalytic activity">
    <reaction evidence="11">
        <text>12-(9Z-octadecenoyloxy)-octadecanoate + H2O = 12-hydroxyoctadecanoate + (9Z)-octadecenoate + H(+)</text>
        <dbReference type="Rhea" id="RHEA:52060"/>
        <dbReference type="ChEBI" id="CHEBI:15377"/>
        <dbReference type="ChEBI" id="CHEBI:15378"/>
        <dbReference type="ChEBI" id="CHEBI:30823"/>
        <dbReference type="ChEBI" id="CHEBI:84201"/>
        <dbReference type="ChEBI" id="CHEBI:136302"/>
    </reaction>
    <physiologicalReaction direction="left-to-right" evidence="11">
        <dbReference type="Rhea" id="RHEA:52061"/>
    </physiologicalReaction>
</comment>
<protein>
    <submittedName>
        <fullName evidence="19">Androgen dependent TFPI regulating protein 1</fullName>
    </submittedName>
</protein>
<comment type="catalytic activity">
    <reaction evidence="14">
        <text>13-(9Z-octadecenoyloxy)-octadecanoate + H2O = 13-hydroxy-octadecanoate + (9Z)-octadecenoate + H(+)</text>
        <dbReference type="Rhea" id="RHEA:52064"/>
        <dbReference type="ChEBI" id="CHEBI:15377"/>
        <dbReference type="ChEBI" id="CHEBI:15378"/>
        <dbReference type="ChEBI" id="CHEBI:30823"/>
        <dbReference type="ChEBI" id="CHEBI:136303"/>
        <dbReference type="ChEBI" id="CHEBI:136304"/>
    </reaction>
    <physiologicalReaction direction="left-to-right" evidence="14">
        <dbReference type="Rhea" id="RHEA:52065"/>
    </physiologicalReaction>
</comment>
<evidence type="ECO:0000256" key="9">
    <source>
        <dbReference type="ARBA" id="ARBA00047863"/>
    </source>
</evidence>
<organism evidence="18 19">
    <name type="scientific">Chanos chanos</name>
    <name type="common">Milkfish</name>
    <name type="synonym">Mugil chanos</name>
    <dbReference type="NCBI Taxonomy" id="29144"/>
    <lineage>
        <taxon>Eukaryota</taxon>
        <taxon>Metazoa</taxon>
        <taxon>Chordata</taxon>
        <taxon>Craniata</taxon>
        <taxon>Vertebrata</taxon>
        <taxon>Euteleostomi</taxon>
        <taxon>Actinopterygii</taxon>
        <taxon>Neopterygii</taxon>
        <taxon>Teleostei</taxon>
        <taxon>Ostariophysi</taxon>
        <taxon>Gonorynchiformes</taxon>
        <taxon>Chanidae</taxon>
        <taxon>Chanos</taxon>
    </lineage>
</organism>
<feature type="transmembrane region" description="Helical" evidence="17">
    <location>
        <begin position="136"/>
        <end position="155"/>
    </location>
</feature>
<evidence type="ECO:0000256" key="5">
    <source>
        <dbReference type="ARBA" id="ARBA00022989"/>
    </source>
</evidence>
<evidence type="ECO:0000256" key="8">
    <source>
        <dbReference type="ARBA" id="ARBA00047427"/>
    </source>
</evidence>
<dbReference type="GO" id="GO:0016020">
    <property type="term" value="C:membrane"/>
    <property type="evidence" value="ECO:0007669"/>
    <property type="project" value="InterPro"/>
</dbReference>
<evidence type="ECO:0000256" key="2">
    <source>
        <dbReference type="ARBA" id="ARBA00004127"/>
    </source>
</evidence>
<evidence type="ECO:0000256" key="17">
    <source>
        <dbReference type="SAM" id="Phobius"/>
    </source>
</evidence>
<evidence type="ECO:0000256" key="15">
    <source>
        <dbReference type="ARBA" id="ARBA00049322"/>
    </source>
</evidence>
<evidence type="ECO:0000256" key="4">
    <source>
        <dbReference type="ARBA" id="ARBA00022692"/>
    </source>
</evidence>
<comment type="catalytic activity">
    <reaction evidence="13">
        <text>9-octadecanoyloxy-octadecanoate + H2O = 9-hydroxy-octadecanoate + octadecanoate + H(+)</text>
        <dbReference type="Rhea" id="RHEA:52096"/>
        <dbReference type="ChEBI" id="CHEBI:15377"/>
        <dbReference type="ChEBI" id="CHEBI:15378"/>
        <dbReference type="ChEBI" id="CHEBI:25629"/>
        <dbReference type="ChEBI" id="CHEBI:136286"/>
        <dbReference type="ChEBI" id="CHEBI:136373"/>
    </reaction>
    <physiologicalReaction direction="left-to-right" evidence="13">
        <dbReference type="Rhea" id="RHEA:52097"/>
    </physiologicalReaction>
</comment>
<evidence type="ECO:0000256" key="3">
    <source>
        <dbReference type="ARBA" id="ARBA00009300"/>
    </source>
</evidence>
<dbReference type="GO" id="GO:0012505">
    <property type="term" value="C:endomembrane system"/>
    <property type="evidence" value="ECO:0007669"/>
    <property type="project" value="UniProtKB-SubCell"/>
</dbReference>
<dbReference type="CTD" id="550414"/>
<comment type="catalytic activity">
    <reaction evidence="16">
        <text>12-(9Z-hexadecenoyloxy)-octadecanoate + H2O = 12-hydroxyoctadecanoate + (9Z)-hexadecenoate + H(+)</text>
        <dbReference type="Rhea" id="RHEA:52072"/>
        <dbReference type="ChEBI" id="CHEBI:15377"/>
        <dbReference type="ChEBI" id="CHEBI:15378"/>
        <dbReference type="ChEBI" id="CHEBI:32372"/>
        <dbReference type="ChEBI" id="CHEBI:84201"/>
        <dbReference type="ChEBI" id="CHEBI:136312"/>
    </reaction>
    <physiologicalReaction direction="left-to-right" evidence="16">
        <dbReference type="Rhea" id="RHEA:52073"/>
    </physiologicalReaction>
</comment>
<keyword evidence="18" id="KW-1185">Reference proteome</keyword>
<evidence type="ECO:0000256" key="13">
    <source>
        <dbReference type="ARBA" id="ARBA00049221"/>
    </source>
</evidence>
<comment type="catalytic activity">
    <reaction evidence="9">
        <text>9-hexadecanoyloxy-octadecanoate + H2O = 9-hydroxy-octadecanoate + hexadecanoate + H(+)</text>
        <dbReference type="Rhea" id="RHEA:52052"/>
        <dbReference type="ChEBI" id="CHEBI:7896"/>
        <dbReference type="ChEBI" id="CHEBI:15377"/>
        <dbReference type="ChEBI" id="CHEBI:15378"/>
        <dbReference type="ChEBI" id="CHEBI:83670"/>
        <dbReference type="ChEBI" id="CHEBI:136286"/>
    </reaction>
    <physiologicalReaction direction="left-to-right" evidence="9">
        <dbReference type="Rhea" id="RHEA:52053"/>
    </physiologicalReaction>
</comment>
<feature type="transmembrane region" description="Helical" evidence="17">
    <location>
        <begin position="96"/>
        <end position="116"/>
    </location>
</feature>
<comment type="catalytic activity">
    <reaction evidence="15">
        <text>13-(9Z-hexadecenoyloxy)-octadecanoate + H2O = 13-hydroxy-octadecanoate + (9Z)-hexadecenoate + H(+)</text>
        <dbReference type="Rhea" id="RHEA:52076"/>
        <dbReference type="ChEBI" id="CHEBI:15377"/>
        <dbReference type="ChEBI" id="CHEBI:15378"/>
        <dbReference type="ChEBI" id="CHEBI:32372"/>
        <dbReference type="ChEBI" id="CHEBI:136304"/>
        <dbReference type="ChEBI" id="CHEBI:136315"/>
    </reaction>
    <physiologicalReaction direction="left-to-right" evidence="15">
        <dbReference type="Rhea" id="RHEA:52077"/>
    </physiologicalReaction>
</comment>
<sequence length="241" mass="27406">MAATTGAGWKSCLCVHLVIFAWYVFTLWQNCSLEISDRHPGARSYGGRWKYLTFINLVMQTVFFGVCVLTDLIHVVLPNKKTRSGLPLLLTKIRDVFFTVLAFPVGTFVFLSFWSIYAYDRELVFPKFLDDIIPAWLNHALHTVILPLVLVQTYLQQHKYPSCINGILGLALFSSIYLAWVLWVHHVSGIWVYPIMAHLSPMGLCLFLAAAALTMAPLYLLGEKLSHKIWTTTGNQKKKNK</sequence>
<evidence type="ECO:0000256" key="16">
    <source>
        <dbReference type="ARBA" id="ARBA00049428"/>
    </source>
</evidence>
<comment type="subcellular location">
    <subcellularLocation>
        <location evidence="2">Endomembrane system</location>
        <topology evidence="2">Multi-pass membrane protein</topology>
    </subcellularLocation>
</comment>
<evidence type="ECO:0000256" key="12">
    <source>
        <dbReference type="ARBA" id="ARBA00048800"/>
    </source>
</evidence>
<comment type="catalytic activity">
    <reaction evidence="10">
        <text>12-octadecanoyloxy-octadecanoate + H2O = 12-hydroxyoctadecanoate + octadecanoate + H(+)</text>
        <dbReference type="Rhea" id="RHEA:52080"/>
        <dbReference type="ChEBI" id="CHEBI:15377"/>
        <dbReference type="ChEBI" id="CHEBI:15378"/>
        <dbReference type="ChEBI" id="CHEBI:25629"/>
        <dbReference type="ChEBI" id="CHEBI:84201"/>
        <dbReference type="ChEBI" id="CHEBI:136330"/>
    </reaction>
    <physiologicalReaction direction="left-to-right" evidence="10">
        <dbReference type="Rhea" id="RHEA:52081"/>
    </physiologicalReaction>
</comment>
<dbReference type="RefSeq" id="XP_030625604.1">
    <property type="nucleotide sequence ID" value="XM_030769744.1"/>
</dbReference>
<evidence type="ECO:0000313" key="19">
    <source>
        <dbReference type="RefSeq" id="XP_030625604.1"/>
    </source>
</evidence>
<keyword evidence="6 17" id="KW-0472">Membrane</keyword>
<evidence type="ECO:0000256" key="10">
    <source>
        <dbReference type="ARBA" id="ARBA00048680"/>
    </source>
</evidence>
<evidence type="ECO:0000256" key="14">
    <source>
        <dbReference type="ARBA" id="ARBA00049296"/>
    </source>
</evidence>